<dbReference type="Proteomes" id="UP000315938">
    <property type="component" value="Unassembled WGS sequence"/>
</dbReference>
<evidence type="ECO:0000313" key="2">
    <source>
        <dbReference type="EMBL" id="TRX99656.1"/>
    </source>
</evidence>
<dbReference type="EMBL" id="VKID01000001">
    <property type="protein sequence ID" value="TRX99656.1"/>
    <property type="molecule type" value="Genomic_DNA"/>
</dbReference>
<feature type="chain" id="PRO_5022836019" description="Lipoprotein" evidence="1">
    <location>
        <begin position="19"/>
        <end position="400"/>
    </location>
</feature>
<name>A0A553IHJ5_ACHLA</name>
<dbReference type="GeneID" id="41339067"/>
<feature type="signal peptide" evidence="1">
    <location>
        <begin position="1"/>
        <end position="18"/>
    </location>
</feature>
<sequence>MKKILIIFMTLVSLFSLISCTPNDLTKSDDDQINEDEKHQVTFVTIDKKSIVLDKFGELEYINEGIEISNELSFKFSHVQGLDYLLTQVEKLDSNLYIHLDIVKQNGVYKLLYYYPNMRIKSSVNPLSLFILSDYILPYSVELILGHLSNIQNVALFRDFSIKLGIKDESNTLNELHKNNITQAFYDVQPNGTFMMSIYDEESQLILIGTGFNYLMGNTKSNQVYYPIAYEFYDFTNPKYNTMHQEKLWFSTNFGENYLLIDEKVPTFDVRYEALNEELSNYIFFYAKNHDEFINNINLAKTTSITLKYDIKSTYFDELLSIYDEAYFEEHIVIFYYKLETRMSENYVYSVTTKDDTLTLNVHSILSGATAFSSYTYLVTLDKLDVEGITEFDLVYRSIT</sequence>
<evidence type="ECO:0000313" key="3">
    <source>
        <dbReference type="Proteomes" id="UP000315938"/>
    </source>
</evidence>
<reference evidence="2 3" key="1">
    <citation type="submission" date="2019-07" db="EMBL/GenBank/DDBJ databases">
        <title>Genome sequence of Acholeplasma laidlawii strain with increased resistance to erythromycin.</title>
        <authorList>
            <person name="Medvedeva E.S."/>
            <person name="Baranova N.B."/>
            <person name="Siniagina M.N."/>
            <person name="Mouzykantov A."/>
            <person name="Chernova O.A."/>
            <person name="Chernov V.M."/>
        </authorList>
    </citation>
    <scope>NUCLEOTIDE SEQUENCE [LARGE SCALE GENOMIC DNA]</scope>
    <source>
        <strain evidence="2 3">PG8REry</strain>
    </source>
</reference>
<dbReference type="AlphaFoldDB" id="A0A553IHJ5"/>
<evidence type="ECO:0000256" key="1">
    <source>
        <dbReference type="SAM" id="SignalP"/>
    </source>
</evidence>
<accession>A0A553IHJ5</accession>
<evidence type="ECO:0008006" key="4">
    <source>
        <dbReference type="Google" id="ProtNLM"/>
    </source>
</evidence>
<dbReference type="PROSITE" id="PS51257">
    <property type="entry name" value="PROKAR_LIPOPROTEIN"/>
    <property type="match status" value="1"/>
</dbReference>
<comment type="caution">
    <text evidence="2">The sequence shown here is derived from an EMBL/GenBank/DDBJ whole genome shotgun (WGS) entry which is preliminary data.</text>
</comment>
<keyword evidence="1" id="KW-0732">Signal</keyword>
<dbReference type="RefSeq" id="WP_012242860.1">
    <property type="nucleotide sequence ID" value="NZ_JACAOE010000001.1"/>
</dbReference>
<organism evidence="2 3">
    <name type="scientific">Acholeplasma laidlawii</name>
    <dbReference type="NCBI Taxonomy" id="2148"/>
    <lineage>
        <taxon>Bacteria</taxon>
        <taxon>Bacillati</taxon>
        <taxon>Mycoplasmatota</taxon>
        <taxon>Mollicutes</taxon>
        <taxon>Acholeplasmatales</taxon>
        <taxon>Acholeplasmataceae</taxon>
        <taxon>Acholeplasma</taxon>
    </lineage>
</organism>
<proteinExistence type="predicted"/>
<protein>
    <recommendedName>
        <fullName evidence="4">Lipoprotein</fullName>
    </recommendedName>
</protein>
<gene>
    <name evidence="2" type="ORF">FNV44_01035</name>
</gene>